<dbReference type="Proteomes" id="UP000604046">
    <property type="component" value="Unassembled WGS sequence"/>
</dbReference>
<evidence type="ECO:0000313" key="2">
    <source>
        <dbReference type="EMBL" id="CAE7208487.1"/>
    </source>
</evidence>
<dbReference type="OrthoDB" id="437598at2759"/>
<evidence type="ECO:0000313" key="3">
    <source>
        <dbReference type="Proteomes" id="UP000604046"/>
    </source>
</evidence>
<reference evidence="2" key="1">
    <citation type="submission" date="2021-02" db="EMBL/GenBank/DDBJ databases">
        <authorList>
            <person name="Dougan E. K."/>
            <person name="Rhodes N."/>
            <person name="Thang M."/>
            <person name="Chan C."/>
        </authorList>
    </citation>
    <scope>NUCLEOTIDE SEQUENCE</scope>
</reference>
<evidence type="ECO:0000256" key="1">
    <source>
        <dbReference type="SAM" id="Phobius"/>
    </source>
</evidence>
<keyword evidence="1" id="KW-0812">Transmembrane</keyword>
<feature type="transmembrane region" description="Helical" evidence="1">
    <location>
        <begin position="410"/>
        <end position="429"/>
    </location>
</feature>
<feature type="transmembrane region" description="Helical" evidence="1">
    <location>
        <begin position="441"/>
        <end position="464"/>
    </location>
</feature>
<proteinExistence type="predicted"/>
<comment type="caution">
    <text evidence="2">The sequence shown here is derived from an EMBL/GenBank/DDBJ whole genome shotgun (WGS) entry which is preliminary data.</text>
</comment>
<dbReference type="EMBL" id="CAJNDS010000458">
    <property type="protein sequence ID" value="CAE7208487.1"/>
    <property type="molecule type" value="Genomic_DNA"/>
</dbReference>
<dbReference type="AlphaFoldDB" id="A0A812JQU3"/>
<gene>
    <name evidence="2" type="ORF">SNAT2548_LOCUS6802</name>
</gene>
<organism evidence="2 3">
    <name type="scientific">Symbiodinium natans</name>
    <dbReference type="NCBI Taxonomy" id="878477"/>
    <lineage>
        <taxon>Eukaryota</taxon>
        <taxon>Sar</taxon>
        <taxon>Alveolata</taxon>
        <taxon>Dinophyceae</taxon>
        <taxon>Suessiales</taxon>
        <taxon>Symbiodiniaceae</taxon>
        <taxon>Symbiodinium</taxon>
    </lineage>
</organism>
<keyword evidence="3" id="KW-1185">Reference proteome</keyword>
<keyword evidence="1" id="KW-0472">Membrane</keyword>
<name>A0A812JQU3_9DINO</name>
<accession>A0A812JQU3</accession>
<protein>
    <submittedName>
        <fullName evidence="2">Uncharacterized protein</fullName>
    </submittedName>
</protein>
<feature type="transmembrane region" description="Helical" evidence="1">
    <location>
        <begin position="494"/>
        <end position="512"/>
    </location>
</feature>
<sequence length="839" mass="93079">MEDSARLTLKGLQLLNVRTFRTPGLLRSNTSLIIDESDGSGSGYFISEVVAVRNSRLNFDLSSRWGLGDDHFANAHVVGEEGLSVFSTVLNSTRLFAKGNTSLDNCTATGNYRVQISGMPSHAGLINRAVTPTMMVRNSHLAHCRGTCLTIREADNASVLLQGSTVQTALDVHSVDGLRLDVRDVTVLEMQSTFLEFARKPSQEPGPPQLEASMNNVTLCDVWSAVKISASSWKLSMDKVTIKRATLGGAALQSVGVGGGTAVLRDVEMVDMLGTALVLNGNIATNVSRMSCKNCNMAITARNTTLEMTEVDILGEEKRGVGVTLMSSSLQARDFRAVNLAAGLVLTNSEVQMEDAFLTDNALGIVASNAKGSITGLTYFNDAEDVHFNGGSRLKVENPDFAMHLNYRDFAAVCLAGCLVSTLSVVQLLKLLYTDLGLSRYVFVWLLGCCCWPVAIAASVKVLFTIQAAVREQEAKPGRALQEEYLSPEEKMKFFFVFVLVWSGCGAAYVCFDVLRNRHSLMAFGDLRRKHKLMEKQDALKKRLDDPTVRNKLHDLHNDLVAALDDESEEKSDQIFQEMKVLAAKEAQRLAGWFEDQRRAYQAEDDGARMAKLEVIPSQSGEAVQPALGERHCASQELAVDALSAYASWLRADFKRKLSEMVTALNEINRTDLRKFDEKLVLDSSLHQLQPEPGAEYGKHLGLLVAPIKSKERALAKITEDYEKDEEKKERPSARYVCDFLRATIYASDPFALAIAFHTLKEHFEIVRVKNKFANDKLPDEERTNILVNLWVEGKRGKQIAEVQFLMQEYLTAKSLQHMYYDVVRAKKAQELFSKPIFR</sequence>
<keyword evidence="1" id="KW-1133">Transmembrane helix</keyword>